<evidence type="ECO:0000256" key="4">
    <source>
        <dbReference type="ARBA" id="ARBA00022694"/>
    </source>
</evidence>
<dbReference type="InterPro" id="IPR014729">
    <property type="entry name" value="Rossmann-like_a/b/a_fold"/>
</dbReference>
<evidence type="ECO:0000256" key="5">
    <source>
        <dbReference type="ARBA" id="ARBA00022741"/>
    </source>
</evidence>
<dbReference type="GO" id="GO:0006400">
    <property type="term" value="P:tRNA modification"/>
    <property type="evidence" value="ECO:0007669"/>
    <property type="project" value="UniProtKB-UniRule"/>
</dbReference>
<keyword evidence="5 8" id="KW-0547">Nucleotide-binding</keyword>
<evidence type="ECO:0000313" key="12">
    <source>
        <dbReference type="Proteomes" id="UP000422644"/>
    </source>
</evidence>
<organism evidence="11 12">
    <name type="scientific">Leptotrichia trevisanii</name>
    <dbReference type="NCBI Taxonomy" id="109328"/>
    <lineage>
        <taxon>Bacteria</taxon>
        <taxon>Fusobacteriati</taxon>
        <taxon>Fusobacteriota</taxon>
        <taxon>Fusobacteriia</taxon>
        <taxon>Fusobacteriales</taxon>
        <taxon>Leptotrichiaceae</taxon>
        <taxon>Leptotrichia</taxon>
    </lineage>
</organism>
<dbReference type="SUPFAM" id="SSF56037">
    <property type="entry name" value="PheT/TilS domain"/>
    <property type="match status" value="1"/>
</dbReference>
<feature type="domain" description="Lysidine-tRNA(Ile) synthetase C-terminal" evidence="10">
    <location>
        <begin position="399"/>
        <end position="460"/>
    </location>
</feature>
<dbReference type="Gene3D" id="3.40.50.620">
    <property type="entry name" value="HUPs"/>
    <property type="match status" value="1"/>
</dbReference>
<dbReference type="AlphaFoldDB" id="A0A510K5A8"/>
<dbReference type="NCBIfam" id="TIGR02433">
    <property type="entry name" value="lysidine_TilS_C"/>
    <property type="match status" value="1"/>
</dbReference>
<comment type="similarity">
    <text evidence="8">Belongs to the tRNA(Ile)-lysidine synthase family.</text>
</comment>
<evidence type="ECO:0000313" key="11">
    <source>
        <dbReference type="EMBL" id="BBM45003.1"/>
    </source>
</evidence>
<comment type="function">
    <text evidence="8">Ligates lysine onto the cytidine present at position 34 of the AUA codon-specific tRNA(Ile) that contains the anticodon CAU, in an ATP-dependent manner. Cytidine is converted to lysidine, thus changing the amino acid specificity of the tRNA from methionine to isoleucine.</text>
</comment>
<dbReference type="PANTHER" id="PTHR43033:SF1">
    <property type="entry name" value="TRNA(ILE)-LYSIDINE SYNTHASE-RELATED"/>
    <property type="match status" value="1"/>
</dbReference>
<dbReference type="Proteomes" id="UP000422644">
    <property type="component" value="Chromosome"/>
</dbReference>
<comment type="domain">
    <text evidence="8">The N-terminal region contains the highly conserved SGGXDS motif, predicted to be a P-loop motif involved in ATP binding.</text>
</comment>
<dbReference type="Pfam" id="PF11734">
    <property type="entry name" value="TilS_C"/>
    <property type="match status" value="1"/>
</dbReference>
<keyword evidence="4 8" id="KW-0819">tRNA processing</keyword>
<gene>
    <name evidence="8" type="primary">tilS</name>
    <name evidence="11" type="ORF">JMUB3870_1121</name>
</gene>
<dbReference type="InterPro" id="IPR012795">
    <property type="entry name" value="tRNA_Ile_lys_synt_N"/>
</dbReference>
<evidence type="ECO:0000256" key="9">
    <source>
        <dbReference type="SAM" id="Coils"/>
    </source>
</evidence>
<keyword evidence="2 8" id="KW-0963">Cytoplasm</keyword>
<dbReference type="EC" id="6.3.4.19" evidence="8"/>
<name>A0A510K5A8_9FUSO</name>
<dbReference type="GO" id="GO:0005737">
    <property type="term" value="C:cytoplasm"/>
    <property type="evidence" value="ECO:0007669"/>
    <property type="project" value="UniProtKB-SubCell"/>
</dbReference>
<keyword evidence="9" id="KW-0175">Coiled coil</keyword>
<evidence type="ECO:0000259" key="10">
    <source>
        <dbReference type="SMART" id="SM00977"/>
    </source>
</evidence>
<dbReference type="OrthoDB" id="9807403at2"/>
<dbReference type="GO" id="GO:0005524">
    <property type="term" value="F:ATP binding"/>
    <property type="evidence" value="ECO:0007669"/>
    <property type="project" value="UniProtKB-UniRule"/>
</dbReference>
<comment type="catalytic activity">
    <reaction evidence="7 8">
        <text>cytidine(34) in tRNA(Ile2) + L-lysine + ATP = lysidine(34) in tRNA(Ile2) + AMP + diphosphate + H(+)</text>
        <dbReference type="Rhea" id="RHEA:43744"/>
        <dbReference type="Rhea" id="RHEA-COMP:10625"/>
        <dbReference type="Rhea" id="RHEA-COMP:10670"/>
        <dbReference type="ChEBI" id="CHEBI:15378"/>
        <dbReference type="ChEBI" id="CHEBI:30616"/>
        <dbReference type="ChEBI" id="CHEBI:32551"/>
        <dbReference type="ChEBI" id="CHEBI:33019"/>
        <dbReference type="ChEBI" id="CHEBI:82748"/>
        <dbReference type="ChEBI" id="CHEBI:83665"/>
        <dbReference type="ChEBI" id="CHEBI:456215"/>
        <dbReference type="EC" id="6.3.4.19"/>
    </reaction>
</comment>
<evidence type="ECO:0000256" key="3">
    <source>
        <dbReference type="ARBA" id="ARBA00022598"/>
    </source>
</evidence>
<comment type="subcellular location">
    <subcellularLocation>
        <location evidence="1 8">Cytoplasm</location>
    </subcellularLocation>
</comment>
<dbReference type="Pfam" id="PF01171">
    <property type="entry name" value="ATP_bind_3"/>
    <property type="match status" value="1"/>
</dbReference>
<dbReference type="InterPro" id="IPR011063">
    <property type="entry name" value="TilS/TtcA_N"/>
</dbReference>
<feature type="binding site" evidence="8">
    <location>
        <begin position="35"/>
        <end position="40"/>
    </location>
    <ligand>
        <name>ATP</name>
        <dbReference type="ChEBI" id="CHEBI:30616"/>
    </ligand>
</feature>
<dbReference type="RefSeq" id="WP_026749102.1">
    <property type="nucleotide sequence ID" value="NZ_AP019831.1"/>
</dbReference>
<dbReference type="CDD" id="cd01992">
    <property type="entry name" value="TilS_N"/>
    <property type="match status" value="1"/>
</dbReference>
<feature type="coiled-coil region" evidence="9">
    <location>
        <begin position="249"/>
        <end position="276"/>
    </location>
</feature>
<evidence type="ECO:0000256" key="1">
    <source>
        <dbReference type="ARBA" id="ARBA00004496"/>
    </source>
</evidence>
<dbReference type="InterPro" id="IPR012796">
    <property type="entry name" value="Lysidine-tRNA-synth_C"/>
</dbReference>
<keyword evidence="3 8" id="KW-0436">Ligase</keyword>
<feature type="coiled-coil region" evidence="9">
    <location>
        <begin position="444"/>
        <end position="471"/>
    </location>
</feature>
<dbReference type="GO" id="GO:0032267">
    <property type="term" value="F:tRNA(Ile)-lysidine synthase activity"/>
    <property type="evidence" value="ECO:0007669"/>
    <property type="project" value="UniProtKB-EC"/>
</dbReference>
<dbReference type="PANTHER" id="PTHR43033">
    <property type="entry name" value="TRNA(ILE)-LYSIDINE SYNTHASE-RELATED"/>
    <property type="match status" value="1"/>
</dbReference>
<keyword evidence="6 8" id="KW-0067">ATP-binding</keyword>
<proteinExistence type="inferred from homology"/>
<accession>A0A510K5A8</accession>
<dbReference type="InterPro" id="IPR012094">
    <property type="entry name" value="tRNA_Ile_lys_synt"/>
</dbReference>
<dbReference type="SUPFAM" id="SSF52402">
    <property type="entry name" value="Adenine nucleotide alpha hydrolases-like"/>
    <property type="match status" value="1"/>
</dbReference>
<keyword evidence="12" id="KW-1185">Reference proteome</keyword>
<evidence type="ECO:0000256" key="2">
    <source>
        <dbReference type="ARBA" id="ARBA00022490"/>
    </source>
</evidence>
<dbReference type="HAMAP" id="MF_01161">
    <property type="entry name" value="tRNA_Ile_lys_synt"/>
    <property type="match status" value="1"/>
</dbReference>
<evidence type="ECO:0000256" key="6">
    <source>
        <dbReference type="ARBA" id="ARBA00022840"/>
    </source>
</evidence>
<dbReference type="SMART" id="SM00977">
    <property type="entry name" value="TilS_C"/>
    <property type="match status" value="1"/>
</dbReference>
<protein>
    <recommendedName>
        <fullName evidence="8">tRNA(Ile)-lysidine synthase</fullName>
        <ecNumber evidence="8">6.3.4.19</ecNumber>
    </recommendedName>
    <alternativeName>
        <fullName evidence="8">tRNA(Ile)-2-lysyl-cytidine synthase</fullName>
    </alternativeName>
    <alternativeName>
        <fullName evidence="8">tRNA(Ile)-lysidine synthetase</fullName>
    </alternativeName>
</protein>
<evidence type="ECO:0000256" key="7">
    <source>
        <dbReference type="ARBA" id="ARBA00048539"/>
    </source>
</evidence>
<dbReference type="EMBL" id="AP019831">
    <property type="protein sequence ID" value="BBM45003.1"/>
    <property type="molecule type" value="Genomic_DNA"/>
</dbReference>
<reference evidence="11 12" key="1">
    <citation type="submission" date="2019-07" db="EMBL/GenBank/DDBJ databases">
        <title>Complete Genome Sequence of Leptotrichia trevisanii Strain JMUB3870.</title>
        <authorList>
            <person name="Watanabe S."/>
            <person name="Cui L."/>
        </authorList>
    </citation>
    <scope>NUCLEOTIDE SEQUENCE [LARGE SCALE GENOMIC DNA]</scope>
    <source>
        <strain evidence="11 12">JMUB3870</strain>
    </source>
</reference>
<evidence type="ECO:0000256" key="8">
    <source>
        <dbReference type="HAMAP-Rule" id="MF_01161"/>
    </source>
</evidence>
<dbReference type="NCBIfam" id="TIGR02432">
    <property type="entry name" value="lysidine_TilS_N"/>
    <property type="match status" value="1"/>
</dbReference>
<sequence length="517" mass="61616">MEKVKKIEKKILKKLQKTIENKLVIEKERILIAFSGGPDSVFLYYFLNFLKSKLSLEISIVYINHNLRNDVENDLKFVKEFAAENSVDYYIESIDVKRHAKENKKSLELAARELRYKAVENIRKKIGYDKIATGHNLDDNVETIIFRLLRGTSINGLKGIPRVRDNIVRLILEFEKSEILSFLKHKNQKYIIDYTNNENDYTRNFIRNKIFPDFERINPSFRQKVYALIEEINDREFEELEKSENFDKMAEIFKNEDELKKKLKEKNKLVQFLKQNDVEISREKINQIFDSFFYKNGILKDEGSKEFYLGENKFLQNKYGNLQIVKKSNKNNDRTEKSENIDSSFDKVEVLKKNQSIEWYNYKIMLYEKISDFKTYFVNEENMSYTFLKFTDDMDYKKIIVRNRKDGDRIFLKKLGHKKVKKILIDEKISKWERDFLPIIEMEISESQDCLKNLENKIEVKNSNFEFQNGENGTKMKEILTVSDIKFSKFLEKIYNNSVEKLGNTSKLLIIGRKNGR</sequence>